<feature type="signal peptide" evidence="2">
    <location>
        <begin position="1"/>
        <end position="29"/>
    </location>
</feature>
<evidence type="ECO:0000256" key="1">
    <source>
        <dbReference type="SAM" id="Phobius"/>
    </source>
</evidence>
<proteinExistence type="predicted"/>
<dbReference type="AlphaFoldDB" id="A0A327ZR56"/>
<gene>
    <name evidence="4" type="ORF">B0I29_101659</name>
</gene>
<accession>A0A327ZR56</accession>
<evidence type="ECO:0000313" key="5">
    <source>
        <dbReference type="Proteomes" id="UP000249341"/>
    </source>
</evidence>
<keyword evidence="1" id="KW-0812">Transmembrane</keyword>
<evidence type="ECO:0000256" key="2">
    <source>
        <dbReference type="SAM" id="SignalP"/>
    </source>
</evidence>
<sequence length="236" mass="24120">MNTAVLRRTAAISAVAAAFVLAVASPAAAHVTVNPSTATQGGYTKVSFRVPNESDTASTTKLEVNLPAETPIGSVSIKPVPGWTAVAEKTKLATPVEVHGSPLTEAVSKITWTASKDSEIKPGTFQEFDVSLGPLPEVDQMVFKALQTYSDGNIVRWIDEPTTDGTEPELPAPVLKLTAAGAEAAAPSAAADAPVAEEATEESSSGSSAWGIAGLVAGLAGLILGLLAYRKAAQKA</sequence>
<dbReference type="Proteomes" id="UP000249341">
    <property type="component" value="Unassembled WGS sequence"/>
</dbReference>
<evidence type="ECO:0000313" key="4">
    <source>
        <dbReference type="EMBL" id="RAK43528.1"/>
    </source>
</evidence>
<dbReference type="EMBL" id="QLMJ01000001">
    <property type="protein sequence ID" value="RAK43528.1"/>
    <property type="molecule type" value="Genomic_DNA"/>
</dbReference>
<feature type="chain" id="PRO_5016256175" evidence="2">
    <location>
        <begin position="30"/>
        <end position="236"/>
    </location>
</feature>
<dbReference type="Pfam" id="PF07987">
    <property type="entry name" value="DUF1775"/>
    <property type="match status" value="1"/>
</dbReference>
<name>A0A327ZR56_9ACTN</name>
<dbReference type="RefSeq" id="WP_111647268.1">
    <property type="nucleotide sequence ID" value="NZ_JACHWI010000001.1"/>
</dbReference>
<keyword evidence="5" id="KW-1185">Reference proteome</keyword>
<organism evidence="4 5">
    <name type="scientific">Actinoplanes lutulentus</name>
    <dbReference type="NCBI Taxonomy" id="1287878"/>
    <lineage>
        <taxon>Bacteria</taxon>
        <taxon>Bacillati</taxon>
        <taxon>Actinomycetota</taxon>
        <taxon>Actinomycetes</taxon>
        <taxon>Micromonosporales</taxon>
        <taxon>Micromonosporaceae</taxon>
        <taxon>Actinoplanes</taxon>
    </lineage>
</organism>
<dbReference type="Gene3D" id="2.60.40.2230">
    <property type="entry name" value="Uncharacterised protein YcnI-like PF07987, DUF1775"/>
    <property type="match status" value="1"/>
</dbReference>
<feature type="domain" description="YncI copper-binding" evidence="3">
    <location>
        <begin position="30"/>
        <end position="177"/>
    </location>
</feature>
<keyword evidence="2" id="KW-0732">Signal</keyword>
<evidence type="ECO:0000259" key="3">
    <source>
        <dbReference type="Pfam" id="PF07987"/>
    </source>
</evidence>
<reference evidence="4 5" key="1">
    <citation type="submission" date="2018-06" db="EMBL/GenBank/DDBJ databases">
        <title>Genomic Encyclopedia of Type Strains, Phase III (KMG-III): the genomes of soil and plant-associated and newly described type strains.</title>
        <authorList>
            <person name="Whitman W."/>
        </authorList>
    </citation>
    <scope>NUCLEOTIDE SEQUENCE [LARGE SCALE GENOMIC DNA]</scope>
    <source>
        <strain evidence="4 5">CGMCC 4.7090</strain>
    </source>
</reference>
<feature type="transmembrane region" description="Helical" evidence="1">
    <location>
        <begin position="209"/>
        <end position="229"/>
    </location>
</feature>
<dbReference type="InterPro" id="IPR038507">
    <property type="entry name" value="YcnI-like_sf"/>
</dbReference>
<dbReference type="OrthoDB" id="9810871at2"/>
<dbReference type="CDD" id="cd08545">
    <property type="entry name" value="YcnI_like"/>
    <property type="match status" value="1"/>
</dbReference>
<comment type="caution">
    <text evidence="4">The sequence shown here is derived from an EMBL/GenBank/DDBJ whole genome shotgun (WGS) entry which is preliminary data.</text>
</comment>
<keyword evidence="1" id="KW-0472">Membrane</keyword>
<protein>
    <submittedName>
        <fullName evidence="4">Uncharacterized protein YcnI</fullName>
    </submittedName>
</protein>
<keyword evidence="1" id="KW-1133">Transmembrane helix</keyword>
<dbReference type="InterPro" id="IPR012533">
    <property type="entry name" value="YcnI-copper_dom"/>
</dbReference>